<protein>
    <submittedName>
        <fullName evidence="2">Uncharacterized protein</fullName>
    </submittedName>
</protein>
<keyword evidence="1" id="KW-0472">Membrane</keyword>
<evidence type="ECO:0000313" key="3">
    <source>
        <dbReference type="Proteomes" id="UP000053257"/>
    </source>
</evidence>
<organism evidence="2 3">
    <name type="scientific">Phlebiopsis gigantea (strain 11061_1 CR5-6)</name>
    <name type="common">White-rot fungus</name>
    <name type="synonym">Peniophora gigantea</name>
    <dbReference type="NCBI Taxonomy" id="745531"/>
    <lineage>
        <taxon>Eukaryota</taxon>
        <taxon>Fungi</taxon>
        <taxon>Dikarya</taxon>
        <taxon>Basidiomycota</taxon>
        <taxon>Agaricomycotina</taxon>
        <taxon>Agaricomycetes</taxon>
        <taxon>Polyporales</taxon>
        <taxon>Phanerochaetaceae</taxon>
        <taxon>Phlebiopsis</taxon>
    </lineage>
</organism>
<accession>A0A0C3PD74</accession>
<dbReference type="EMBL" id="KN840628">
    <property type="protein sequence ID" value="KIP03193.1"/>
    <property type="molecule type" value="Genomic_DNA"/>
</dbReference>
<feature type="transmembrane region" description="Helical" evidence="1">
    <location>
        <begin position="242"/>
        <end position="262"/>
    </location>
</feature>
<keyword evidence="3" id="KW-1185">Reference proteome</keyword>
<sequence length="388" mass="43253">MPLHPTTTPSIGLFLRRLSYRQGVNSSNRTIAAIIQRPGPMILNEHNRSSIITAVNEVLLRFDLDLLLRLALLLSNRELSFSLSTMEPSFPCTLSRAAMFVWHKLPPLRRRSQVVNRFTVFFYLKIDHYWSNVQVAFMLLRFLDLAISAHIQDYEHDPRALPVLTNVAYRLTPTTGSGAFGVMEFANLDTAYSQQQVAALHTNPSTDIRSLARQGRIISTWSDTTHSTSDEVLLRSLRPCLMFGRLFVVMIYIRFIVLFALLSAQFTWKSDVNTASVVGPVTTAIGTEQASCQCGVVCPSLHIHVLGGALPYNSQGRSITPIVIDLTQVATDTNSHVLYPRYPCTLVHATPQSVNAYVSRYAARAMRCSSETLSPHVSCNSIPSLEEA</sequence>
<dbReference type="Proteomes" id="UP000053257">
    <property type="component" value="Unassembled WGS sequence"/>
</dbReference>
<evidence type="ECO:0000256" key="1">
    <source>
        <dbReference type="SAM" id="Phobius"/>
    </source>
</evidence>
<proteinExistence type="predicted"/>
<reference evidence="2 3" key="1">
    <citation type="journal article" date="2014" name="PLoS Genet.">
        <title>Analysis of the Phlebiopsis gigantea genome, transcriptome and secretome provides insight into its pioneer colonization strategies of wood.</title>
        <authorList>
            <person name="Hori C."/>
            <person name="Ishida T."/>
            <person name="Igarashi K."/>
            <person name="Samejima M."/>
            <person name="Suzuki H."/>
            <person name="Master E."/>
            <person name="Ferreira P."/>
            <person name="Ruiz-Duenas F.J."/>
            <person name="Held B."/>
            <person name="Canessa P."/>
            <person name="Larrondo L.F."/>
            <person name="Schmoll M."/>
            <person name="Druzhinina I.S."/>
            <person name="Kubicek C.P."/>
            <person name="Gaskell J.A."/>
            <person name="Kersten P."/>
            <person name="St John F."/>
            <person name="Glasner J."/>
            <person name="Sabat G."/>
            <person name="Splinter BonDurant S."/>
            <person name="Syed K."/>
            <person name="Yadav J."/>
            <person name="Mgbeahuruike A.C."/>
            <person name="Kovalchuk A."/>
            <person name="Asiegbu F.O."/>
            <person name="Lackner G."/>
            <person name="Hoffmeister D."/>
            <person name="Rencoret J."/>
            <person name="Gutierrez A."/>
            <person name="Sun H."/>
            <person name="Lindquist E."/>
            <person name="Barry K."/>
            <person name="Riley R."/>
            <person name="Grigoriev I.V."/>
            <person name="Henrissat B."/>
            <person name="Kues U."/>
            <person name="Berka R.M."/>
            <person name="Martinez A.T."/>
            <person name="Covert S.F."/>
            <person name="Blanchette R.A."/>
            <person name="Cullen D."/>
        </authorList>
    </citation>
    <scope>NUCLEOTIDE SEQUENCE [LARGE SCALE GENOMIC DNA]</scope>
    <source>
        <strain evidence="2 3">11061_1 CR5-6</strain>
    </source>
</reference>
<dbReference type="HOGENOM" id="CLU_711962_0_0_1"/>
<dbReference type="AlphaFoldDB" id="A0A0C3PD74"/>
<keyword evidence="1" id="KW-1133">Transmembrane helix</keyword>
<name>A0A0C3PD74_PHLG1</name>
<gene>
    <name evidence="2" type="ORF">PHLGIDRAFT_16024</name>
</gene>
<keyword evidence="1" id="KW-0812">Transmembrane</keyword>
<evidence type="ECO:0000313" key="2">
    <source>
        <dbReference type="EMBL" id="KIP03193.1"/>
    </source>
</evidence>